<keyword evidence="12" id="KW-1185">Reference proteome</keyword>
<dbReference type="GO" id="GO:0008379">
    <property type="term" value="F:thioredoxin peroxidase activity"/>
    <property type="evidence" value="ECO:0007669"/>
    <property type="project" value="TreeGrafter"/>
</dbReference>
<evidence type="ECO:0000256" key="4">
    <source>
        <dbReference type="ARBA" id="ARBA00023002"/>
    </source>
</evidence>
<gene>
    <name evidence="11" type="ORF">E0L32_011282</name>
</gene>
<dbReference type="PANTHER" id="PTHR42801:SF7">
    <property type="entry name" value="SLL1159 PROTEIN"/>
    <property type="match status" value="1"/>
</dbReference>
<sequence length="215" mass="23594">MSLATELQQVLAGFQQNAPEPVKAMITAAKAQIEADFNREAAIHEGDKLPGFTLPNALSEEVSSSDLLKKGPLLITFYRGTWCPFCNLALVHLQKHLTEFEAKGVTLVAISPELPDTSLSESEKRGLKFPVLSDAGNAYARKLGIVWKQPDSLRPVFDSFGHNLPKRNGDDSLEVPIPTTLLVDGKGVVRNAFIEADYTKRLEPAVALEWVNKLD</sequence>
<feature type="domain" description="Thioredoxin" evidence="10">
    <location>
        <begin position="43"/>
        <end position="215"/>
    </location>
</feature>
<dbReference type="GeneID" id="41978729"/>
<keyword evidence="6" id="KW-0676">Redox-active center</keyword>
<dbReference type="EC" id="1.11.1.24" evidence="1"/>
<dbReference type="CDD" id="cd02970">
    <property type="entry name" value="PRX_like2"/>
    <property type="match status" value="1"/>
</dbReference>
<dbReference type="Pfam" id="PF00578">
    <property type="entry name" value="AhpC-TSA"/>
    <property type="match status" value="1"/>
</dbReference>
<dbReference type="STRING" id="1093900.A0A507BQA1"/>
<dbReference type="Gene3D" id="3.40.30.10">
    <property type="entry name" value="Glutaredoxin"/>
    <property type="match status" value="1"/>
</dbReference>
<accession>A0A507BQA1</accession>
<evidence type="ECO:0000313" key="11">
    <source>
        <dbReference type="EMBL" id="TPX19038.1"/>
    </source>
</evidence>
<evidence type="ECO:0000256" key="7">
    <source>
        <dbReference type="ARBA" id="ARBA00032824"/>
    </source>
</evidence>
<evidence type="ECO:0000313" key="12">
    <source>
        <dbReference type="Proteomes" id="UP000319257"/>
    </source>
</evidence>
<evidence type="ECO:0000256" key="1">
    <source>
        <dbReference type="ARBA" id="ARBA00013017"/>
    </source>
</evidence>
<dbReference type="PROSITE" id="PS51352">
    <property type="entry name" value="THIOREDOXIN_2"/>
    <property type="match status" value="1"/>
</dbReference>
<dbReference type="InterPro" id="IPR013766">
    <property type="entry name" value="Thioredoxin_domain"/>
</dbReference>
<evidence type="ECO:0000256" key="2">
    <source>
        <dbReference type="ARBA" id="ARBA00022559"/>
    </source>
</evidence>
<dbReference type="GO" id="GO:0005737">
    <property type="term" value="C:cytoplasm"/>
    <property type="evidence" value="ECO:0007669"/>
    <property type="project" value="TreeGrafter"/>
</dbReference>
<dbReference type="PANTHER" id="PTHR42801">
    <property type="entry name" value="THIOREDOXIN-DEPENDENT PEROXIDE REDUCTASE"/>
    <property type="match status" value="1"/>
</dbReference>
<reference evidence="11 12" key="1">
    <citation type="submission" date="2019-06" db="EMBL/GenBank/DDBJ databases">
        <title>Draft genome sequence of the filamentous fungus Phialemoniopsis curvata isolated from diesel fuel.</title>
        <authorList>
            <person name="Varaljay V.A."/>
            <person name="Lyon W.J."/>
            <person name="Crouch A.L."/>
            <person name="Drake C.E."/>
            <person name="Hollomon J.M."/>
            <person name="Nadeau L.J."/>
            <person name="Nunn H.S."/>
            <person name="Stevenson B.S."/>
            <person name="Bojanowski C.L."/>
            <person name="Crookes-Goodson W.J."/>
        </authorList>
    </citation>
    <scope>NUCLEOTIDE SEQUENCE [LARGE SCALE GENOMIC DNA]</scope>
    <source>
        <strain evidence="11 12">D216</strain>
    </source>
</reference>
<dbReference type="InParanoid" id="A0A507BQA1"/>
<evidence type="ECO:0000256" key="5">
    <source>
        <dbReference type="ARBA" id="ARBA00023157"/>
    </source>
</evidence>
<dbReference type="RefSeq" id="XP_031000749.1">
    <property type="nucleotide sequence ID" value="XM_031133995.1"/>
</dbReference>
<organism evidence="11 12">
    <name type="scientific">Thyridium curvatum</name>
    <dbReference type="NCBI Taxonomy" id="1093900"/>
    <lineage>
        <taxon>Eukaryota</taxon>
        <taxon>Fungi</taxon>
        <taxon>Dikarya</taxon>
        <taxon>Ascomycota</taxon>
        <taxon>Pezizomycotina</taxon>
        <taxon>Sordariomycetes</taxon>
        <taxon>Sordariomycetidae</taxon>
        <taxon>Thyridiales</taxon>
        <taxon>Thyridiaceae</taxon>
        <taxon>Thyridium</taxon>
    </lineage>
</organism>
<keyword evidence="2" id="KW-0575">Peroxidase</keyword>
<dbReference type="GO" id="GO:0034599">
    <property type="term" value="P:cellular response to oxidative stress"/>
    <property type="evidence" value="ECO:0007669"/>
    <property type="project" value="TreeGrafter"/>
</dbReference>
<proteinExistence type="inferred from homology"/>
<evidence type="ECO:0000256" key="8">
    <source>
        <dbReference type="ARBA" id="ARBA00038489"/>
    </source>
</evidence>
<comment type="caution">
    <text evidence="11">The sequence shown here is derived from an EMBL/GenBank/DDBJ whole genome shotgun (WGS) entry which is preliminary data.</text>
</comment>
<evidence type="ECO:0000256" key="6">
    <source>
        <dbReference type="ARBA" id="ARBA00023284"/>
    </source>
</evidence>
<dbReference type="InterPro" id="IPR050924">
    <property type="entry name" value="Peroxiredoxin_BCP/PrxQ"/>
</dbReference>
<evidence type="ECO:0000259" key="10">
    <source>
        <dbReference type="PROSITE" id="PS51352"/>
    </source>
</evidence>
<comment type="catalytic activity">
    <reaction evidence="9">
        <text>a hydroperoxide + [thioredoxin]-dithiol = an alcohol + [thioredoxin]-disulfide + H2O</text>
        <dbReference type="Rhea" id="RHEA:62620"/>
        <dbReference type="Rhea" id="RHEA-COMP:10698"/>
        <dbReference type="Rhea" id="RHEA-COMP:10700"/>
        <dbReference type="ChEBI" id="CHEBI:15377"/>
        <dbReference type="ChEBI" id="CHEBI:29950"/>
        <dbReference type="ChEBI" id="CHEBI:30879"/>
        <dbReference type="ChEBI" id="CHEBI:35924"/>
        <dbReference type="ChEBI" id="CHEBI:50058"/>
        <dbReference type="EC" id="1.11.1.24"/>
    </reaction>
</comment>
<dbReference type="InterPro" id="IPR036249">
    <property type="entry name" value="Thioredoxin-like_sf"/>
</dbReference>
<dbReference type="EMBL" id="SKBQ01000102">
    <property type="protein sequence ID" value="TPX19038.1"/>
    <property type="molecule type" value="Genomic_DNA"/>
</dbReference>
<evidence type="ECO:0000256" key="9">
    <source>
        <dbReference type="ARBA" id="ARBA00049091"/>
    </source>
</evidence>
<keyword evidence="4" id="KW-0560">Oxidoreductase</keyword>
<dbReference type="InterPro" id="IPR000866">
    <property type="entry name" value="AhpC/TSA"/>
</dbReference>
<protein>
    <recommendedName>
        <fullName evidence="1">thioredoxin-dependent peroxiredoxin</fullName>
        <ecNumber evidence="1">1.11.1.24</ecNumber>
    </recommendedName>
    <alternativeName>
        <fullName evidence="7">Thioredoxin peroxidase</fullName>
    </alternativeName>
</protein>
<dbReference type="SUPFAM" id="SSF52833">
    <property type="entry name" value="Thioredoxin-like"/>
    <property type="match status" value="1"/>
</dbReference>
<evidence type="ECO:0000256" key="3">
    <source>
        <dbReference type="ARBA" id="ARBA00022862"/>
    </source>
</evidence>
<dbReference type="Proteomes" id="UP000319257">
    <property type="component" value="Unassembled WGS sequence"/>
</dbReference>
<dbReference type="GO" id="GO:0045454">
    <property type="term" value="P:cell redox homeostasis"/>
    <property type="evidence" value="ECO:0007669"/>
    <property type="project" value="TreeGrafter"/>
</dbReference>
<dbReference type="OrthoDB" id="338622at2759"/>
<dbReference type="AlphaFoldDB" id="A0A507BQA1"/>
<keyword evidence="3" id="KW-0049">Antioxidant</keyword>
<name>A0A507BQA1_9PEZI</name>
<comment type="similarity">
    <text evidence="8">Belongs to the peroxiredoxin family. BCP/PrxQ subfamily.</text>
</comment>
<keyword evidence="5" id="KW-1015">Disulfide bond</keyword>